<dbReference type="GeneID" id="99683679"/>
<dbReference type="RefSeq" id="WP_132649389.1">
    <property type="nucleotide sequence ID" value="NZ_CP181386.1"/>
</dbReference>
<dbReference type="NCBIfam" id="NF041551">
    <property type="entry name" value="YlcI_YnfO_N"/>
    <property type="match status" value="1"/>
</dbReference>
<reference evidence="1 2" key="1">
    <citation type="submission" date="2019-03" db="EMBL/GenBank/DDBJ databases">
        <title>Genomic Encyclopedia of Type Strains, Phase IV (KMG-IV): sequencing the most valuable type-strain genomes for metagenomic binning, comparative biology and taxonomic classification.</title>
        <authorList>
            <person name="Goeker M."/>
        </authorList>
    </citation>
    <scope>NUCLEOTIDE SEQUENCE [LARGE SCALE GENOMIC DNA]</scope>
    <source>
        <strain evidence="1 2">DSM 1709</strain>
    </source>
</reference>
<evidence type="ECO:0008006" key="3">
    <source>
        <dbReference type="Google" id="ProtNLM"/>
    </source>
</evidence>
<dbReference type="AlphaFoldDB" id="A0A4R2LW88"/>
<dbReference type="EMBL" id="SLXD01000017">
    <property type="protein sequence ID" value="TCO98361.1"/>
    <property type="molecule type" value="Genomic_DNA"/>
</dbReference>
<evidence type="ECO:0000313" key="2">
    <source>
        <dbReference type="Proteomes" id="UP000295106"/>
    </source>
</evidence>
<dbReference type="Proteomes" id="UP000295106">
    <property type="component" value="Unassembled WGS sequence"/>
</dbReference>
<proteinExistence type="predicted"/>
<organism evidence="1 2">
    <name type="scientific">Rubrivivax gelatinosus</name>
    <name type="common">Rhodocyclus gelatinosus</name>
    <name type="synonym">Rhodopseudomonas gelatinosa</name>
    <dbReference type="NCBI Taxonomy" id="28068"/>
    <lineage>
        <taxon>Bacteria</taxon>
        <taxon>Pseudomonadati</taxon>
        <taxon>Pseudomonadota</taxon>
        <taxon>Betaproteobacteria</taxon>
        <taxon>Burkholderiales</taxon>
        <taxon>Sphaerotilaceae</taxon>
        <taxon>Rubrivivax</taxon>
    </lineage>
</organism>
<sequence>MKSAILPPVHVDPQLRADLESVLREGETLSGFVEATVRSAVQHRLAQKELLARADAAWAEYRSTGVSYSVDEVHAELQAKLEARRAHLRGKYRPAST</sequence>
<comment type="caution">
    <text evidence="1">The sequence shown here is derived from an EMBL/GenBank/DDBJ whole genome shotgun (WGS) entry which is preliminary data.</text>
</comment>
<name>A0A4R2LW88_RUBGE</name>
<protein>
    <recommendedName>
        <fullName evidence="3">Prevent-host-death protein</fullName>
    </recommendedName>
</protein>
<evidence type="ECO:0000313" key="1">
    <source>
        <dbReference type="EMBL" id="TCO98361.1"/>
    </source>
</evidence>
<accession>A0A4R2LW88</accession>
<dbReference type="OrthoDB" id="8400336at2"/>
<gene>
    <name evidence="1" type="ORF">EV684_1176</name>
</gene>